<sequence>MDEMYIGSALCEVTSGGELMLPRRFFDTARARCIDDFLLIGLHEESPCLVAFDRVYVLQRQFDVAERFAKSPGGYQDHHRLRRLYGFVDEAPLAPDGMLQLPAMMRVRGGIGSAALLVASGPRFEIWDLAQVLAHGPSDLVTLATLLQSNPVTKDVANDGIVSPARSCASPHAATQPALCVQPLPPLSPRHDPIGRRRGIG</sequence>
<dbReference type="Proteomes" id="UP000319931">
    <property type="component" value="Unassembled WGS sequence"/>
</dbReference>
<dbReference type="AlphaFoldDB" id="A0A502G098"/>
<accession>A0A502G098</accession>
<name>A0A502G098_9SPHN</name>
<protein>
    <submittedName>
        <fullName evidence="1">Division/cell wall cluster transcriptional repressor MraZ</fullName>
    </submittedName>
</protein>
<keyword evidence="2" id="KW-1185">Reference proteome</keyword>
<proteinExistence type="predicted"/>
<dbReference type="Gene3D" id="3.40.1550.20">
    <property type="entry name" value="Transcriptional regulator MraZ domain"/>
    <property type="match status" value="1"/>
</dbReference>
<evidence type="ECO:0000313" key="1">
    <source>
        <dbReference type="EMBL" id="TPG55185.1"/>
    </source>
</evidence>
<gene>
    <name evidence="1" type="ORF">EAH76_11560</name>
</gene>
<dbReference type="EMBL" id="RCZC01000002">
    <property type="protein sequence ID" value="TPG55185.1"/>
    <property type="molecule type" value="Genomic_DNA"/>
</dbReference>
<dbReference type="SUPFAM" id="SSF89447">
    <property type="entry name" value="AbrB/MazE/MraZ-like"/>
    <property type="match status" value="1"/>
</dbReference>
<organism evidence="1 2">
    <name type="scientific">Sphingomonas glacialis</name>
    <dbReference type="NCBI Taxonomy" id="658225"/>
    <lineage>
        <taxon>Bacteria</taxon>
        <taxon>Pseudomonadati</taxon>
        <taxon>Pseudomonadota</taxon>
        <taxon>Alphaproteobacteria</taxon>
        <taxon>Sphingomonadales</taxon>
        <taxon>Sphingomonadaceae</taxon>
        <taxon>Sphingomonas</taxon>
    </lineage>
</organism>
<reference evidence="1 2" key="1">
    <citation type="journal article" date="2019" name="Environ. Microbiol.">
        <title>Species interactions and distinct microbial communities in high Arctic permafrost affected cryosols are associated with the CH4 and CO2 gas fluxes.</title>
        <authorList>
            <person name="Altshuler I."/>
            <person name="Hamel J."/>
            <person name="Turney S."/>
            <person name="Magnuson E."/>
            <person name="Levesque R."/>
            <person name="Greer C."/>
            <person name="Whyte L.G."/>
        </authorList>
    </citation>
    <scope>NUCLEOTIDE SEQUENCE [LARGE SCALE GENOMIC DNA]</scope>
    <source>
        <strain evidence="1 2">E6.1</strain>
    </source>
</reference>
<comment type="caution">
    <text evidence="1">The sequence shown here is derived from an EMBL/GenBank/DDBJ whole genome shotgun (WGS) entry which is preliminary data.</text>
</comment>
<dbReference type="InterPro" id="IPR037914">
    <property type="entry name" value="SpoVT-AbrB_sf"/>
</dbReference>
<evidence type="ECO:0000313" key="2">
    <source>
        <dbReference type="Proteomes" id="UP000319931"/>
    </source>
</evidence>
<dbReference type="OrthoDB" id="7570099at2"/>
<dbReference type="InterPro" id="IPR038619">
    <property type="entry name" value="MraZ_sf"/>
</dbReference>